<accession>A0A3N4L670</accession>
<feature type="compositionally biased region" description="Low complexity" evidence="11">
    <location>
        <begin position="597"/>
        <end position="608"/>
    </location>
</feature>
<comment type="subcellular location">
    <subcellularLocation>
        <location evidence="1">Nucleus</location>
        <location evidence="1">Nuclear pore complex</location>
    </subcellularLocation>
</comment>
<feature type="compositionally biased region" description="Acidic residues" evidence="11">
    <location>
        <begin position="1189"/>
        <end position="1208"/>
    </location>
</feature>
<protein>
    <recommendedName>
        <fullName evidence="12">Peptidase S59 domain-containing protein</fullName>
    </recommendedName>
</protein>
<sequence>MSLFSNNAGGSGGFGAFGAANNNNQQAGNPSVFGSGGAFGQPAAAAPGFGNTGGGFGQQNQGAFGAAANTGFGATTGGFGANNNAASSPFGAAKPAFGATNTPATGGIFGNAAANTNTGGGFGFGANQQQQPSNAFGNNAATTGGLFGGSKPAFGTATTTAGTAGGLFGATAGATGGGVFGNAGTNTGLGFGASGNQALVNGTTNPPYQAFTEKEAQGNTTNHFQTIAFMPAYAKYSLEELRLQDYAQGRRYGNDSGSGGGGFGGTGFGGTFANNTNTGAFGATNNTATGGGLFGNNNTNTTTTPFGAQPTNNAFGASNTAASGGLFGAKPAAPSLFSGAATTTTGGGLFGANNNTGNTGAFGNNAATTGFGTNTNTGGGLFGNQANQNNQQKPFAFSNTTTPGFGAAANTGGAFGANNTGGGLFGNNQNQQQPATNTFGGQQPNNTFGAGAAGAFGNTPAQNQPATGFGGFGQQPQQQQQKPAFGGGFGTTQAPNNTTAQGGLFGNNQAQNAGGLFSNQSKPFGATTTTTQPTGGGLFGSNPTPQANTGGLFGNNQPAGNTGGGLFGNQQNTGATGGLFGNNNAPKPAIGSGLFGNNTQTSTQNTNNGLFSGLNTTLNTTPGSLFNNNQQQQPQQQQMNNSLFSSAFGAGQQGQQQQQLQGQFTTSINDSPYGLSMMSSMNNFQAAPVGPIASPLSSSIQTKKAALIPHYKIAPRQPSLAPRLGGSFSRSGSPFATSTSGNTASSTGTSLSRSFSSSNKLHLFDSDDSVLSSGSFTPGSGARVASLKKLVIDKKIRDQDLFSGGQDLRKESANNEVMKGNGTKSILKKTVSFDVATSKGTNADFFSANGQPSRETTGPTPSAEEMGFLRSPSRRSIDGLSNGASSSSAPEAQPESSTALAVVEKPAEDKSHGSYWMVPSAQKLKGMTKEQQTKVIGLTIGRRGYGKIRFDNPVDITDLDPEEIPGKIVVFDLRVCTVYPVGVMDKAPPGYGLNVPATITLEDCYPISKDERGKIKDPEHPRYSSHIRRLQNIKDTEFVDYLADEGIWIFKVQHFTTYGLVDSDDDEGDEGDITYDESILRERKAAEKATEDLTPTRSTASSYFDREDSMDASDADASGMDTGVFDDTFDFKRLSNGRNARNDGFPTSFLGGDETEATFDTYDEEEEEEEADTTMAGESFLGEGSVGSVEEEDEPAEPASEEEYLEDETAQDLTVVYEEDEEDATVGYTNPAESSMIESATKEVDFHSNQRALPLGNDWTEQLNATISPVKKRFGGTNFFSPSKTERTSPVKKLQPLNYGVLDLANDLYGGSSDINGGTKKENGVFSRAWDKIESPKSSRYQQNRSSTAKRLDLEDENALDRSWRKAVRPAWGHDGTLIFVGELEGLRQTRRKGGDTDLKAARLKFPVQDSESQVAPKPLELQFRASTIKLDEYGVPVAVLDDRTLFHHFTELPWAQDAASQHEKSVWALASVLWDPIDDANPDGENDHRLNYMREKRRKEKLSKFLEELVEADADDHAHKASTLEETAFAHLTAHRVEQACAALLEAGDFRLATLLPMVGGDAISRELIKKQINEWRKKGVLAEIPIAIRALYELLSGNTCFSEGVKAPQEDAAQEFFLTQKFGLDWKRGFALKLWYGCAEEDGIGSAVSAYEREMNQWPGNVPAPLPWYHSISQSDNYDILDILWGLLKIYADTKFNLEDALSPKSIAFSNLNYRLSWQLRTIFARKGIRDFDGGKVQFLDDGSEEYAPGPIADQVTIDFAGGLEIGGLWEWAIFVLLHLIDTDSRETAIRNVLGRHLDELVEVEGPEVAKKLDFLEKNLLIPQKWIFEARALKARHSGEHLIEAEYLLSAQAWNEAHKTVIEQVAPEAIISGDLEQLKAILAKFEDVNLVKTWGLGGQVYLDYITLVEFVQGGGSTPRPVVIKTEQKGLPAKSGITDVAKRLLVSLGSADRKLFLQNVAIREMAGVVGSWVLKSGKMPMNDAGKVLELPLTEDQYLKKTMNLSHAYYKAKLQKVL</sequence>
<reference evidence="13 14" key="1">
    <citation type="journal article" date="2018" name="Nat. Ecol. Evol.">
        <title>Pezizomycetes genomes reveal the molecular basis of ectomycorrhizal truffle lifestyle.</title>
        <authorList>
            <person name="Murat C."/>
            <person name="Payen T."/>
            <person name="Noel B."/>
            <person name="Kuo A."/>
            <person name="Morin E."/>
            <person name="Chen J."/>
            <person name="Kohler A."/>
            <person name="Krizsan K."/>
            <person name="Balestrini R."/>
            <person name="Da Silva C."/>
            <person name="Montanini B."/>
            <person name="Hainaut M."/>
            <person name="Levati E."/>
            <person name="Barry K.W."/>
            <person name="Belfiori B."/>
            <person name="Cichocki N."/>
            <person name="Clum A."/>
            <person name="Dockter R.B."/>
            <person name="Fauchery L."/>
            <person name="Guy J."/>
            <person name="Iotti M."/>
            <person name="Le Tacon F."/>
            <person name="Lindquist E.A."/>
            <person name="Lipzen A."/>
            <person name="Malagnac F."/>
            <person name="Mello A."/>
            <person name="Molinier V."/>
            <person name="Miyauchi S."/>
            <person name="Poulain J."/>
            <person name="Riccioni C."/>
            <person name="Rubini A."/>
            <person name="Sitrit Y."/>
            <person name="Splivallo R."/>
            <person name="Traeger S."/>
            <person name="Wang M."/>
            <person name="Zifcakova L."/>
            <person name="Wipf D."/>
            <person name="Zambonelli A."/>
            <person name="Paolocci F."/>
            <person name="Nowrousian M."/>
            <person name="Ottonello S."/>
            <person name="Baldrian P."/>
            <person name="Spatafora J.W."/>
            <person name="Henrissat B."/>
            <person name="Nagy L.G."/>
            <person name="Aury J.M."/>
            <person name="Wincker P."/>
            <person name="Grigoriev I.V."/>
            <person name="Bonfante P."/>
            <person name="Martin F.M."/>
        </authorList>
    </citation>
    <scope>NUCLEOTIDE SEQUENCE [LARGE SCALE GENOMIC DNA]</scope>
    <source>
        <strain evidence="13 14">CCBAS932</strain>
    </source>
</reference>
<feature type="compositionally biased region" description="Polar residues" evidence="11">
    <location>
        <begin position="609"/>
        <end position="626"/>
    </location>
</feature>
<dbReference type="Pfam" id="PF04096">
    <property type="entry name" value="Nucleoporin2"/>
    <property type="match status" value="1"/>
</dbReference>
<feature type="region of interest" description="Disordered" evidence="11">
    <location>
        <begin position="718"/>
        <end position="752"/>
    </location>
</feature>
<feature type="compositionally biased region" description="Low complexity" evidence="11">
    <location>
        <begin position="444"/>
        <end position="467"/>
    </location>
</feature>
<dbReference type="PROSITE" id="PS51434">
    <property type="entry name" value="NUP_C"/>
    <property type="match status" value="1"/>
</dbReference>
<dbReference type="GO" id="GO:0006606">
    <property type="term" value="P:protein import into nucleus"/>
    <property type="evidence" value="ECO:0007669"/>
    <property type="project" value="TreeGrafter"/>
</dbReference>
<evidence type="ECO:0000256" key="7">
    <source>
        <dbReference type="ARBA" id="ARBA00022927"/>
    </source>
</evidence>
<dbReference type="SUPFAM" id="SSF82215">
    <property type="entry name" value="C-terminal autoproteolytic domain of nucleoporin nup98"/>
    <property type="match status" value="1"/>
</dbReference>
<proteinExistence type="inferred from homology"/>
<dbReference type="InterPro" id="IPR021967">
    <property type="entry name" value="Nup98_C"/>
</dbReference>
<dbReference type="FunFam" id="1.10.10.2360:FF:000001">
    <property type="entry name" value="Nuclear pore complex protein Nup98-Nup96"/>
    <property type="match status" value="1"/>
</dbReference>
<feature type="region of interest" description="Disordered" evidence="11">
    <location>
        <begin position="1162"/>
        <end position="1208"/>
    </location>
</feature>
<evidence type="ECO:0000256" key="11">
    <source>
        <dbReference type="SAM" id="MobiDB-lite"/>
    </source>
</evidence>
<feature type="region of interest" description="Disordered" evidence="11">
    <location>
        <begin position="1086"/>
        <end position="1117"/>
    </location>
</feature>
<keyword evidence="9" id="KW-0906">Nuclear pore complex</keyword>
<dbReference type="OrthoDB" id="3797628at2759"/>
<dbReference type="Gene3D" id="1.25.40.690">
    <property type="match status" value="1"/>
</dbReference>
<dbReference type="Pfam" id="PF12110">
    <property type="entry name" value="Nup96"/>
    <property type="match status" value="1"/>
</dbReference>
<dbReference type="Gene3D" id="3.30.1610.10">
    <property type="entry name" value="Peptidase S59, nucleoporin"/>
    <property type="match status" value="1"/>
</dbReference>
<evidence type="ECO:0000259" key="12">
    <source>
        <dbReference type="PROSITE" id="PS51434"/>
    </source>
</evidence>
<evidence type="ECO:0000256" key="9">
    <source>
        <dbReference type="ARBA" id="ARBA00023132"/>
    </source>
</evidence>
<feature type="compositionally biased region" description="Polar residues" evidence="11">
    <location>
        <begin position="848"/>
        <end position="860"/>
    </location>
</feature>
<dbReference type="STRING" id="1392247.A0A3N4L670"/>
<feature type="compositionally biased region" description="Acidic residues" evidence="11">
    <location>
        <begin position="1162"/>
        <end position="1172"/>
    </location>
</feature>
<keyword evidence="8" id="KW-0811">Translocation</keyword>
<dbReference type="PANTHER" id="PTHR23198">
    <property type="entry name" value="NUCLEOPORIN"/>
    <property type="match status" value="1"/>
</dbReference>
<keyword evidence="5" id="KW-0068">Autocatalytic cleavage</keyword>
<dbReference type="FunFam" id="3.30.1610.10:FF:000003">
    <property type="entry name" value="Nucleoporin SONB, putative"/>
    <property type="match status" value="1"/>
</dbReference>
<evidence type="ECO:0000256" key="2">
    <source>
        <dbReference type="ARBA" id="ARBA00008926"/>
    </source>
</evidence>
<feature type="compositionally biased region" description="Polar residues" evidence="11">
    <location>
        <begin position="541"/>
        <end position="560"/>
    </location>
</feature>
<feature type="compositionally biased region" description="Low complexity" evidence="11">
    <location>
        <begin position="1173"/>
        <end position="1188"/>
    </location>
</feature>
<dbReference type="GO" id="GO:0017056">
    <property type="term" value="F:structural constituent of nuclear pore"/>
    <property type="evidence" value="ECO:0007669"/>
    <property type="project" value="InterPro"/>
</dbReference>
<evidence type="ECO:0000256" key="8">
    <source>
        <dbReference type="ARBA" id="ARBA00023010"/>
    </source>
</evidence>
<dbReference type="GO" id="GO:0008139">
    <property type="term" value="F:nuclear localization sequence binding"/>
    <property type="evidence" value="ECO:0007669"/>
    <property type="project" value="TreeGrafter"/>
</dbReference>
<dbReference type="GO" id="GO:0044614">
    <property type="term" value="C:nuclear pore cytoplasmic filaments"/>
    <property type="evidence" value="ECO:0007669"/>
    <property type="project" value="TreeGrafter"/>
</dbReference>
<dbReference type="GO" id="GO:0000973">
    <property type="term" value="P:post-transcriptional tethering of RNA polymerase II gene DNA at nuclear periphery"/>
    <property type="evidence" value="ECO:0007669"/>
    <property type="project" value="TreeGrafter"/>
</dbReference>
<dbReference type="GO" id="GO:0051028">
    <property type="term" value="P:mRNA transport"/>
    <property type="evidence" value="ECO:0007669"/>
    <property type="project" value="UniProtKB-KW"/>
</dbReference>
<evidence type="ECO:0000256" key="4">
    <source>
        <dbReference type="ARBA" id="ARBA00022737"/>
    </source>
</evidence>
<dbReference type="EMBL" id="ML119106">
    <property type="protein sequence ID" value="RPB17278.1"/>
    <property type="molecule type" value="Genomic_DNA"/>
</dbReference>
<comment type="similarity">
    <text evidence="2">Belongs to the nucleoporin GLFG family.</text>
</comment>
<feature type="compositionally biased region" description="Low complexity" evidence="11">
    <location>
        <begin position="736"/>
        <end position="752"/>
    </location>
</feature>
<evidence type="ECO:0000313" key="13">
    <source>
        <dbReference type="EMBL" id="RPB17278.1"/>
    </source>
</evidence>
<feature type="region of interest" description="Disordered" evidence="11">
    <location>
        <begin position="420"/>
        <end position="638"/>
    </location>
</feature>
<keyword evidence="10" id="KW-0539">Nucleus</keyword>
<dbReference type="Pfam" id="PF13634">
    <property type="entry name" value="Nucleoporin_FG"/>
    <property type="match status" value="3"/>
</dbReference>
<evidence type="ECO:0000256" key="6">
    <source>
        <dbReference type="ARBA" id="ARBA00022816"/>
    </source>
</evidence>
<name>A0A3N4L670_9PEZI</name>
<feature type="compositionally biased region" description="Polar residues" evidence="11">
    <location>
        <begin position="434"/>
        <end position="443"/>
    </location>
</feature>
<evidence type="ECO:0000256" key="10">
    <source>
        <dbReference type="ARBA" id="ARBA00023242"/>
    </source>
</evidence>
<evidence type="ECO:0000313" key="14">
    <source>
        <dbReference type="Proteomes" id="UP000277580"/>
    </source>
</evidence>
<dbReference type="InterPro" id="IPR036903">
    <property type="entry name" value="Nup98_auto-Pept-S59_dom_sf"/>
</dbReference>
<dbReference type="InterPro" id="IPR025574">
    <property type="entry name" value="Nucleoporin_FG_rpt"/>
</dbReference>
<dbReference type="Gene3D" id="1.10.10.2360">
    <property type="match status" value="1"/>
</dbReference>
<dbReference type="GO" id="GO:0034398">
    <property type="term" value="P:telomere tethering at nuclear periphery"/>
    <property type="evidence" value="ECO:0007669"/>
    <property type="project" value="TreeGrafter"/>
</dbReference>
<feature type="compositionally biased region" description="Low complexity" evidence="11">
    <location>
        <begin position="884"/>
        <end position="897"/>
    </location>
</feature>
<feature type="domain" description="Peptidase S59" evidence="12">
    <location>
        <begin position="912"/>
        <end position="1055"/>
    </location>
</feature>
<dbReference type="PANTHER" id="PTHR23198:SF6">
    <property type="entry name" value="NUCLEAR PORE COMPLEX PROTEIN NUP98-NUP96"/>
    <property type="match status" value="1"/>
</dbReference>
<keyword evidence="6" id="KW-0509">mRNA transport</keyword>
<dbReference type="GO" id="GO:0003723">
    <property type="term" value="F:RNA binding"/>
    <property type="evidence" value="ECO:0007669"/>
    <property type="project" value="TreeGrafter"/>
</dbReference>
<dbReference type="InterPro" id="IPR007230">
    <property type="entry name" value="Nup98_auto-Pept-S59_dom"/>
</dbReference>
<dbReference type="InParanoid" id="A0A3N4L670"/>
<organism evidence="13 14">
    <name type="scientific">Morchella conica CCBAS932</name>
    <dbReference type="NCBI Taxonomy" id="1392247"/>
    <lineage>
        <taxon>Eukaryota</taxon>
        <taxon>Fungi</taxon>
        <taxon>Dikarya</taxon>
        <taxon>Ascomycota</taxon>
        <taxon>Pezizomycotina</taxon>
        <taxon>Pezizomycetes</taxon>
        <taxon>Pezizales</taxon>
        <taxon>Morchellaceae</taxon>
        <taxon>Morchella</taxon>
    </lineage>
</organism>
<keyword evidence="3" id="KW-0813">Transport</keyword>
<dbReference type="GO" id="GO:0006405">
    <property type="term" value="P:RNA export from nucleus"/>
    <property type="evidence" value="ECO:0007669"/>
    <property type="project" value="TreeGrafter"/>
</dbReference>
<evidence type="ECO:0000256" key="5">
    <source>
        <dbReference type="ARBA" id="ARBA00022813"/>
    </source>
</evidence>
<keyword evidence="4" id="KW-0677">Repeat</keyword>
<dbReference type="InterPro" id="IPR037665">
    <property type="entry name" value="Nucleoporin_S59-like"/>
</dbReference>
<evidence type="ECO:0000256" key="3">
    <source>
        <dbReference type="ARBA" id="ARBA00022448"/>
    </source>
</evidence>
<evidence type="ECO:0000256" key="1">
    <source>
        <dbReference type="ARBA" id="ARBA00004567"/>
    </source>
</evidence>
<gene>
    <name evidence="13" type="ORF">P167DRAFT_569755</name>
</gene>
<feature type="compositionally biased region" description="Low complexity" evidence="11">
    <location>
        <begin position="474"/>
        <end position="484"/>
    </location>
</feature>
<feature type="region of interest" description="Disordered" evidence="11">
    <location>
        <begin position="842"/>
        <end position="906"/>
    </location>
</feature>
<feature type="compositionally biased region" description="Polar residues" evidence="11">
    <location>
        <begin position="491"/>
        <end position="522"/>
    </location>
</feature>
<dbReference type="Proteomes" id="UP000277580">
    <property type="component" value="Unassembled WGS sequence"/>
</dbReference>
<feature type="compositionally biased region" description="Low complexity" evidence="11">
    <location>
        <begin position="627"/>
        <end position="638"/>
    </location>
</feature>
<keyword evidence="7" id="KW-0653">Protein transport</keyword>
<keyword evidence="14" id="KW-1185">Reference proteome</keyword>
<feature type="compositionally biased region" description="Polar residues" evidence="11">
    <location>
        <begin position="1093"/>
        <end position="1102"/>
    </location>
</feature>
<dbReference type="FunCoup" id="A0A3N4L670">
    <property type="interactions" value="191"/>
</dbReference>